<reference evidence="4 5" key="1">
    <citation type="submission" date="2020-08" db="EMBL/GenBank/DDBJ databases">
        <title>Complete genome and description of Campylobacter massiliensis Marseille-Q3452 sp. nov.</title>
        <authorList>
            <person name="Antezack A."/>
        </authorList>
    </citation>
    <scope>NUCLEOTIDE SEQUENCE [LARGE SCALE GENOMIC DNA]</scope>
    <source>
        <strain evidence="4 5">Marseille-Q3452</strain>
    </source>
</reference>
<dbReference type="Gene3D" id="3.30.2320.10">
    <property type="entry name" value="hypothetical protein PF0899 domain"/>
    <property type="match status" value="1"/>
</dbReference>
<dbReference type="EMBL" id="JACLZK010000001">
    <property type="protein sequence ID" value="MBC2882557.1"/>
    <property type="molecule type" value="Genomic_DNA"/>
</dbReference>
<dbReference type="NCBIfam" id="TIGR01554">
    <property type="entry name" value="major_cap_HK97"/>
    <property type="match status" value="1"/>
</dbReference>
<keyword evidence="2" id="KW-0175">Coiled coil</keyword>
<dbReference type="Proteomes" id="UP000552683">
    <property type="component" value="Unassembled WGS sequence"/>
</dbReference>
<name>A0A842J428_9BACT</name>
<dbReference type="Gene3D" id="3.30.2400.10">
    <property type="entry name" value="Major capsid protein gp5"/>
    <property type="match status" value="1"/>
</dbReference>
<dbReference type="Pfam" id="PF05065">
    <property type="entry name" value="Phage_capsid"/>
    <property type="match status" value="1"/>
</dbReference>
<dbReference type="AlphaFoldDB" id="A0A842J428"/>
<evidence type="ECO:0000313" key="4">
    <source>
        <dbReference type="EMBL" id="MBC2882557.1"/>
    </source>
</evidence>
<evidence type="ECO:0000259" key="3">
    <source>
        <dbReference type="Pfam" id="PF05065"/>
    </source>
</evidence>
<comment type="caution">
    <text evidence="4">The sequence shown here is derived from an EMBL/GenBank/DDBJ whole genome shotgun (WGS) entry which is preliminary data.</text>
</comment>
<dbReference type="InterPro" id="IPR054612">
    <property type="entry name" value="Phage_capsid-like_C"/>
</dbReference>
<gene>
    <name evidence="4" type="ORF">H7R39_04675</name>
</gene>
<feature type="coiled-coil region" evidence="2">
    <location>
        <begin position="18"/>
        <end position="60"/>
    </location>
</feature>
<sequence length="403" mass="44125">MKFNTVAEAFNHYKTKTLKEIEARAQEIKQEINTNANIDMNEINIEIDGLKEAKAHLGEKQTRSKEDGLKELDNMGFEVRSAEPKDVFGTSEYKQAFFKTLLNQPLNATEQRAMNTAQMELRASGFANLSNVAGVIPTSTLNEVISKARTQGGVIGVSRGFAMPSNIDIPVGTPTSKASWHTEGADVSEERPDIAIVNFKAYEIMKVFSLSVAASKMSVSAFETYIIEELQSSVMNCISDALINGTGTNQGKGVLSGISWVKDSNHFEFKKAGLTYADVVKVAGALKRGYASNAKWVMSNATLFNLFYGLTDTNGRPIFVLDPKSENVGKILGFEVIVDDYMANDNVIFGNFDYLGYNLPSGIMLESSTQSSFKSGKIDYRALAIADCKPIVDEAFIKLTRAA</sequence>
<accession>A0A842J428</accession>
<dbReference type="RefSeq" id="WP_185898162.1">
    <property type="nucleotide sequence ID" value="NZ_JACLZK010000001.1"/>
</dbReference>
<dbReference type="SUPFAM" id="SSF56563">
    <property type="entry name" value="Major capsid protein gp5"/>
    <property type="match status" value="1"/>
</dbReference>
<proteinExistence type="predicted"/>
<protein>
    <submittedName>
        <fullName evidence="4">Phage major capsid protein</fullName>
    </submittedName>
</protein>
<evidence type="ECO:0000256" key="2">
    <source>
        <dbReference type="SAM" id="Coils"/>
    </source>
</evidence>
<evidence type="ECO:0000313" key="5">
    <source>
        <dbReference type="Proteomes" id="UP000552683"/>
    </source>
</evidence>
<comment type="subcellular location">
    <subcellularLocation>
        <location evidence="1">Virion</location>
    </subcellularLocation>
</comment>
<keyword evidence="5" id="KW-1185">Reference proteome</keyword>
<dbReference type="InterPro" id="IPR024455">
    <property type="entry name" value="Phage_capsid"/>
</dbReference>
<organism evidence="4 5">
    <name type="scientific">Campylobacter massiliensis</name>
    <dbReference type="NCBI Taxonomy" id="2762557"/>
    <lineage>
        <taxon>Bacteria</taxon>
        <taxon>Pseudomonadati</taxon>
        <taxon>Campylobacterota</taxon>
        <taxon>Epsilonproteobacteria</taxon>
        <taxon>Campylobacterales</taxon>
        <taxon>Campylobacteraceae</taxon>
        <taxon>Campylobacter</taxon>
    </lineage>
</organism>
<feature type="domain" description="Phage capsid-like C-terminal" evidence="3">
    <location>
        <begin position="135"/>
        <end position="400"/>
    </location>
</feature>
<evidence type="ECO:0000256" key="1">
    <source>
        <dbReference type="ARBA" id="ARBA00004328"/>
    </source>
</evidence>